<comment type="caution">
    <text evidence="6">The sequence shown here is derived from an EMBL/GenBank/DDBJ whole genome shotgun (WGS) entry which is preliminary data.</text>
</comment>
<dbReference type="RefSeq" id="WP_239160208.1">
    <property type="nucleotide sequence ID" value="NZ_BOPH01000036.1"/>
</dbReference>
<evidence type="ECO:0000256" key="3">
    <source>
        <dbReference type="ARBA" id="ARBA00023082"/>
    </source>
</evidence>
<dbReference type="Gene3D" id="1.10.10.10">
    <property type="entry name" value="Winged helix-like DNA-binding domain superfamily/Winged helix DNA-binding domain"/>
    <property type="match status" value="1"/>
</dbReference>
<keyword evidence="3" id="KW-0731">Sigma factor</keyword>
<evidence type="ECO:0000259" key="5">
    <source>
        <dbReference type="Pfam" id="PF08281"/>
    </source>
</evidence>
<dbReference type="InterPro" id="IPR013249">
    <property type="entry name" value="RNA_pol_sigma70_r4_t2"/>
</dbReference>
<dbReference type="InterPro" id="IPR013324">
    <property type="entry name" value="RNA_pol_sigma_r3/r4-like"/>
</dbReference>
<gene>
    <name evidence="6" type="ORF">Voc01_030140</name>
</gene>
<name>A0A8J4EDM6_9ACTN</name>
<organism evidence="6 7">
    <name type="scientific">Virgisporangium ochraceum</name>
    <dbReference type="NCBI Taxonomy" id="65505"/>
    <lineage>
        <taxon>Bacteria</taxon>
        <taxon>Bacillati</taxon>
        <taxon>Actinomycetota</taxon>
        <taxon>Actinomycetes</taxon>
        <taxon>Micromonosporales</taxon>
        <taxon>Micromonosporaceae</taxon>
        <taxon>Virgisporangium</taxon>
    </lineage>
</organism>
<comment type="similarity">
    <text evidence="1">Belongs to the sigma-70 factor family. ECF subfamily.</text>
</comment>
<dbReference type="CDD" id="cd06171">
    <property type="entry name" value="Sigma70_r4"/>
    <property type="match status" value="1"/>
</dbReference>
<keyword evidence="7" id="KW-1185">Reference proteome</keyword>
<evidence type="ECO:0000256" key="4">
    <source>
        <dbReference type="ARBA" id="ARBA00023163"/>
    </source>
</evidence>
<keyword evidence="2" id="KW-0805">Transcription regulation</keyword>
<dbReference type="Pfam" id="PF08281">
    <property type="entry name" value="Sigma70_r4_2"/>
    <property type="match status" value="1"/>
</dbReference>
<keyword evidence="4" id="KW-0804">Transcription</keyword>
<feature type="domain" description="RNA polymerase sigma factor 70 region 4 type 2" evidence="5">
    <location>
        <begin position="23"/>
        <end position="75"/>
    </location>
</feature>
<dbReference type="GO" id="GO:0003677">
    <property type="term" value="F:DNA binding"/>
    <property type="evidence" value="ECO:0007669"/>
    <property type="project" value="InterPro"/>
</dbReference>
<accession>A0A8J4EDM6</accession>
<protein>
    <recommendedName>
        <fullName evidence="5">RNA polymerase sigma factor 70 region 4 type 2 domain-containing protein</fullName>
    </recommendedName>
</protein>
<reference evidence="6" key="1">
    <citation type="submission" date="2021-01" db="EMBL/GenBank/DDBJ databases">
        <title>Whole genome shotgun sequence of Virgisporangium ochraceum NBRC 16418.</title>
        <authorList>
            <person name="Komaki H."/>
            <person name="Tamura T."/>
        </authorList>
    </citation>
    <scope>NUCLEOTIDE SEQUENCE</scope>
    <source>
        <strain evidence="6">NBRC 16418</strain>
    </source>
</reference>
<dbReference type="AlphaFoldDB" id="A0A8J4EDM6"/>
<evidence type="ECO:0000256" key="1">
    <source>
        <dbReference type="ARBA" id="ARBA00010641"/>
    </source>
</evidence>
<dbReference type="Proteomes" id="UP000635606">
    <property type="component" value="Unassembled WGS sequence"/>
</dbReference>
<proteinExistence type="inferred from homology"/>
<evidence type="ECO:0000313" key="6">
    <source>
        <dbReference type="EMBL" id="GIJ68097.1"/>
    </source>
</evidence>
<evidence type="ECO:0000313" key="7">
    <source>
        <dbReference type="Proteomes" id="UP000635606"/>
    </source>
</evidence>
<dbReference type="SUPFAM" id="SSF88659">
    <property type="entry name" value="Sigma3 and sigma4 domains of RNA polymerase sigma factors"/>
    <property type="match status" value="1"/>
</dbReference>
<dbReference type="EMBL" id="BOPH01000036">
    <property type="protein sequence ID" value="GIJ68097.1"/>
    <property type="molecule type" value="Genomic_DNA"/>
</dbReference>
<sequence>MVTDRPPDRGGAGDPAGEIVHRDSVARSLRRLTRRGRAVVVLRYFVDLTERETAAELGISVGTVKSANARALGRLRLDPELTDLAPVVPTREQEA</sequence>
<dbReference type="GO" id="GO:0006352">
    <property type="term" value="P:DNA-templated transcription initiation"/>
    <property type="evidence" value="ECO:0007669"/>
    <property type="project" value="InterPro"/>
</dbReference>
<dbReference type="InterPro" id="IPR036388">
    <property type="entry name" value="WH-like_DNA-bd_sf"/>
</dbReference>
<dbReference type="GO" id="GO:0016987">
    <property type="term" value="F:sigma factor activity"/>
    <property type="evidence" value="ECO:0007669"/>
    <property type="project" value="UniProtKB-KW"/>
</dbReference>
<evidence type="ECO:0000256" key="2">
    <source>
        <dbReference type="ARBA" id="ARBA00023015"/>
    </source>
</evidence>